<feature type="transmembrane region" description="Helical" evidence="3">
    <location>
        <begin position="173"/>
        <end position="194"/>
    </location>
</feature>
<evidence type="ECO:0000259" key="4">
    <source>
        <dbReference type="Pfam" id="PF01478"/>
    </source>
</evidence>
<feature type="transmembrane region" description="Helical" evidence="3">
    <location>
        <begin position="125"/>
        <end position="142"/>
    </location>
</feature>
<keyword evidence="5" id="KW-0378">Hydrolase</keyword>
<keyword evidence="3" id="KW-0812">Transmembrane</keyword>
<reference evidence="5" key="1">
    <citation type="submission" date="2023-05" db="EMBL/GenBank/DDBJ databases">
        <title>Anaerotaeda fermentans gen. nov., sp. nov., a novel anaerobic planctomycete of the new family within the order Sedimentisphaerales isolated from Taman Peninsula, Russia.</title>
        <authorList>
            <person name="Khomyakova M.A."/>
            <person name="Merkel A.Y."/>
            <person name="Slobodkin A.I."/>
        </authorList>
    </citation>
    <scope>NUCLEOTIDE SEQUENCE</scope>
    <source>
        <strain evidence="5">M17dextr</strain>
    </source>
</reference>
<feature type="transmembrane region" description="Helical" evidence="3">
    <location>
        <begin position="57"/>
        <end position="79"/>
    </location>
</feature>
<dbReference type="GO" id="GO:0006465">
    <property type="term" value="P:signal peptide processing"/>
    <property type="evidence" value="ECO:0007669"/>
    <property type="project" value="TreeGrafter"/>
</dbReference>
<dbReference type="Gene3D" id="1.20.120.1220">
    <property type="match status" value="1"/>
</dbReference>
<comment type="similarity">
    <text evidence="1">Belongs to the peptidase A24 family.</text>
</comment>
<dbReference type="EC" id="3.4.23.-" evidence="5"/>
<dbReference type="GO" id="GO:0004190">
    <property type="term" value="F:aspartic-type endopeptidase activity"/>
    <property type="evidence" value="ECO:0007669"/>
    <property type="project" value="InterPro"/>
</dbReference>
<feature type="transmembrane region" description="Helical" evidence="3">
    <location>
        <begin position="6"/>
        <end position="24"/>
    </location>
</feature>
<dbReference type="InterPro" id="IPR000045">
    <property type="entry name" value="Prepilin_IV_endopep_pep"/>
</dbReference>
<name>A0AAW6U815_9BACT</name>
<dbReference type="EMBL" id="JASCXX010000046">
    <property type="protein sequence ID" value="MDI6451681.1"/>
    <property type="molecule type" value="Genomic_DNA"/>
</dbReference>
<feature type="domain" description="Prepilin type IV endopeptidase peptidase" evidence="4">
    <location>
        <begin position="12"/>
        <end position="112"/>
    </location>
</feature>
<organism evidence="5 6">
    <name type="scientific">Anaerobaca lacustris</name>
    <dbReference type="NCBI Taxonomy" id="3044600"/>
    <lineage>
        <taxon>Bacteria</taxon>
        <taxon>Pseudomonadati</taxon>
        <taxon>Planctomycetota</taxon>
        <taxon>Phycisphaerae</taxon>
        <taxon>Sedimentisphaerales</taxon>
        <taxon>Anaerobacaceae</taxon>
        <taxon>Anaerobaca</taxon>
    </lineage>
</organism>
<dbReference type="GO" id="GO:0005886">
    <property type="term" value="C:plasma membrane"/>
    <property type="evidence" value="ECO:0007669"/>
    <property type="project" value="TreeGrafter"/>
</dbReference>
<dbReference type="AlphaFoldDB" id="A0AAW6U815"/>
<dbReference type="RefSeq" id="WP_349247096.1">
    <property type="nucleotide sequence ID" value="NZ_JASCXX010000046.1"/>
</dbReference>
<proteinExistence type="inferred from homology"/>
<keyword evidence="3" id="KW-1133">Transmembrane helix</keyword>
<sequence>MIETGSFQWGIAIAASLVAAVSDVRSRRIPNALTVPVLASGLVFSLIAGGLSGLGDSLLGCVVMGVPYVLLFLLGGGAGDAKMMGALGAWLGFRSGVTALVAVAIIGGVFGLLRMLADRNAGTRLGTMFSGMYLFLLTARLGKKDWDLLRPDTPTSGDDEKNESNTAPGRRSMIPYGPAIFLGVCIGALVVHLWQG</sequence>
<accession>A0AAW6U815</accession>
<protein>
    <submittedName>
        <fullName evidence="5">A24 family peptidase</fullName>
        <ecNumber evidence="5">3.4.23.-</ecNumber>
    </submittedName>
</protein>
<evidence type="ECO:0000256" key="2">
    <source>
        <dbReference type="SAM" id="MobiDB-lite"/>
    </source>
</evidence>
<comment type="caution">
    <text evidence="5">The sequence shown here is derived from an EMBL/GenBank/DDBJ whole genome shotgun (WGS) entry which is preliminary data.</text>
</comment>
<dbReference type="PANTHER" id="PTHR30487:SF0">
    <property type="entry name" value="PREPILIN LEADER PEPTIDASE_N-METHYLTRANSFERASE-RELATED"/>
    <property type="match status" value="1"/>
</dbReference>
<dbReference type="InterPro" id="IPR050882">
    <property type="entry name" value="Prepilin_peptidase/N-MTase"/>
</dbReference>
<dbReference type="PANTHER" id="PTHR30487">
    <property type="entry name" value="TYPE 4 PREPILIN-LIKE PROTEINS LEADER PEPTIDE-PROCESSING ENZYME"/>
    <property type="match status" value="1"/>
</dbReference>
<gene>
    <name evidence="5" type="ORF">QJ522_21650</name>
</gene>
<feature type="transmembrane region" description="Helical" evidence="3">
    <location>
        <begin position="31"/>
        <end position="51"/>
    </location>
</feature>
<evidence type="ECO:0000256" key="1">
    <source>
        <dbReference type="ARBA" id="ARBA00005801"/>
    </source>
</evidence>
<evidence type="ECO:0000256" key="3">
    <source>
        <dbReference type="SAM" id="Phobius"/>
    </source>
</evidence>
<dbReference type="Proteomes" id="UP001431776">
    <property type="component" value="Unassembled WGS sequence"/>
</dbReference>
<keyword evidence="6" id="KW-1185">Reference proteome</keyword>
<evidence type="ECO:0000313" key="6">
    <source>
        <dbReference type="Proteomes" id="UP001431776"/>
    </source>
</evidence>
<feature type="transmembrane region" description="Helical" evidence="3">
    <location>
        <begin position="91"/>
        <end position="113"/>
    </location>
</feature>
<feature type="region of interest" description="Disordered" evidence="2">
    <location>
        <begin position="150"/>
        <end position="170"/>
    </location>
</feature>
<dbReference type="Pfam" id="PF01478">
    <property type="entry name" value="Peptidase_A24"/>
    <property type="match status" value="1"/>
</dbReference>
<keyword evidence="3" id="KW-0472">Membrane</keyword>
<evidence type="ECO:0000313" key="5">
    <source>
        <dbReference type="EMBL" id="MDI6451681.1"/>
    </source>
</evidence>